<dbReference type="GO" id="GO:0006906">
    <property type="term" value="P:vesicle fusion"/>
    <property type="evidence" value="ECO:0007669"/>
    <property type="project" value="TreeGrafter"/>
</dbReference>
<evidence type="ECO:0000256" key="4">
    <source>
        <dbReference type="ARBA" id="ARBA00022927"/>
    </source>
</evidence>
<dbReference type="GO" id="GO:0005794">
    <property type="term" value="C:Golgi apparatus"/>
    <property type="evidence" value="ECO:0007669"/>
    <property type="project" value="TreeGrafter"/>
</dbReference>
<accession>A0A7S2V573</accession>
<keyword evidence="6 9" id="KW-0472">Membrane</keyword>
<evidence type="ECO:0000256" key="7">
    <source>
        <dbReference type="SAM" id="Coils"/>
    </source>
</evidence>
<name>A0A7S2V573_9STRA</name>
<dbReference type="GO" id="GO:0000149">
    <property type="term" value="F:SNARE binding"/>
    <property type="evidence" value="ECO:0007669"/>
    <property type="project" value="TreeGrafter"/>
</dbReference>
<dbReference type="GO" id="GO:0005484">
    <property type="term" value="F:SNAP receptor activity"/>
    <property type="evidence" value="ECO:0007669"/>
    <property type="project" value="TreeGrafter"/>
</dbReference>
<keyword evidence="7" id="KW-0175">Coiled coil</keyword>
<evidence type="ECO:0000256" key="8">
    <source>
        <dbReference type="SAM" id="MobiDB-lite"/>
    </source>
</evidence>
<keyword evidence="4" id="KW-0653">Protein transport</keyword>
<dbReference type="PANTHER" id="PTHR21230:SF79">
    <property type="entry name" value="T-SNARE COILED-COIL HOMOLOGY DOMAIN-CONTAINING PROTEIN"/>
    <property type="match status" value="1"/>
</dbReference>
<evidence type="ECO:0000256" key="3">
    <source>
        <dbReference type="ARBA" id="ARBA00022692"/>
    </source>
</evidence>
<dbReference type="GO" id="GO:0031201">
    <property type="term" value="C:SNARE complex"/>
    <property type="evidence" value="ECO:0007669"/>
    <property type="project" value="TreeGrafter"/>
</dbReference>
<dbReference type="PROSITE" id="PS50192">
    <property type="entry name" value="T_SNARE"/>
    <property type="match status" value="1"/>
</dbReference>
<dbReference type="EMBL" id="HBHR01017179">
    <property type="protein sequence ID" value="CAD9868443.1"/>
    <property type="molecule type" value="Transcribed_RNA"/>
</dbReference>
<comment type="subcellular location">
    <subcellularLocation>
        <location evidence="1">Membrane</location>
        <topology evidence="1">Single-pass type IV membrane protein</topology>
    </subcellularLocation>
</comment>
<dbReference type="GO" id="GO:0005789">
    <property type="term" value="C:endoplasmic reticulum membrane"/>
    <property type="evidence" value="ECO:0007669"/>
    <property type="project" value="TreeGrafter"/>
</dbReference>
<dbReference type="Gene3D" id="1.20.5.110">
    <property type="match status" value="1"/>
</dbReference>
<evidence type="ECO:0000313" key="11">
    <source>
        <dbReference type="EMBL" id="CAD9868443.1"/>
    </source>
</evidence>
<dbReference type="AlphaFoldDB" id="A0A7S2V573"/>
<feature type="coiled-coil region" evidence="7">
    <location>
        <begin position="63"/>
        <end position="90"/>
    </location>
</feature>
<organism evidence="11">
    <name type="scientific">Fibrocapsa japonica</name>
    <dbReference type="NCBI Taxonomy" id="94617"/>
    <lineage>
        <taxon>Eukaryota</taxon>
        <taxon>Sar</taxon>
        <taxon>Stramenopiles</taxon>
        <taxon>Ochrophyta</taxon>
        <taxon>Raphidophyceae</taxon>
        <taxon>Chattonellales</taxon>
        <taxon>Chattonellaceae</taxon>
        <taxon>Fibrocapsa</taxon>
    </lineage>
</organism>
<proteinExistence type="predicted"/>
<dbReference type="PANTHER" id="PTHR21230">
    <property type="entry name" value="VESICLE TRANSPORT V-SNARE PROTEIN VTI1-RELATED"/>
    <property type="match status" value="1"/>
</dbReference>
<dbReference type="GO" id="GO:0012507">
    <property type="term" value="C:ER to Golgi transport vesicle membrane"/>
    <property type="evidence" value="ECO:0007669"/>
    <property type="project" value="TreeGrafter"/>
</dbReference>
<keyword evidence="3 9" id="KW-0812">Transmembrane</keyword>
<dbReference type="GO" id="GO:0015031">
    <property type="term" value="P:protein transport"/>
    <property type="evidence" value="ECO:0007669"/>
    <property type="project" value="UniProtKB-KW"/>
</dbReference>
<protein>
    <recommendedName>
        <fullName evidence="10">t-SNARE coiled-coil homology domain-containing protein</fullName>
    </recommendedName>
</protein>
<evidence type="ECO:0000256" key="5">
    <source>
        <dbReference type="ARBA" id="ARBA00022989"/>
    </source>
</evidence>
<reference evidence="11" key="1">
    <citation type="submission" date="2021-01" db="EMBL/GenBank/DDBJ databases">
        <authorList>
            <person name="Corre E."/>
            <person name="Pelletier E."/>
            <person name="Niang G."/>
            <person name="Scheremetjew M."/>
            <person name="Finn R."/>
            <person name="Kale V."/>
            <person name="Holt S."/>
            <person name="Cochrane G."/>
            <person name="Meng A."/>
            <person name="Brown T."/>
            <person name="Cohen L."/>
        </authorList>
    </citation>
    <scope>NUCLEOTIDE SEQUENCE</scope>
    <source>
        <strain evidence="11">CCMP1661</strain>
    </source>
</reference>
<keyword evidence="2" id="KW-0813">Transport</keyword>
<dbReference type="InterPro" id="IPR000727">
    <property type="entry name" value="T_SNARE_dom"/>
</dbReference>
<feature type="region of interest" description="Disordered" evidence="8">
    <location>
        <begin position="98"/>
        <end position="118"/>
    </location>
</feature>
<feature type="domain" description="T-SNARE coiled-coil homology" evidence="10">
    <location>
        <begin position="124"/>
        <end position="186"/>
    </location>
</feature>
<sequence length="235" mass="26788">MEYWDERINSLIDQGEREAEKLDMDNETAMEACQEIEHCLQSAKGVKQSFTTELRLLGDKVEEQHYKMKLRRYEERMSALTERLNGSREAIEKEHLMRGAQQRRGGGGFGDSDDPNDAMLGKAEKLQDDIEDAYGRAENDLDEIRQLAPETLAELRNQREKIQDITETAERIDDLLTRADRLLRTFGRRMATDRLIQVFFFINACLLLAVIIYAIVSDSNLTGGSGSKAPDPNSV</sequence>
<feature type="transmembrane region" description="Helical" evidence="9">
    <location>
        <begin position="195"/>
        <end position="216"/>
    </location>
</feature>
<dbReference type="SMART" id="SM00397">
    <property type="entry name" value="t_SNARE"/>
    <property type="match status" value="1"/>
</dbReference>
<feature type="coiled-coil region" evidence="7">
    <location>
        <begin position="123"/>
        <end position="175"/>
    </location>
</feature>
<gene>
    <name evidence="11" type="ORF">FJAP1339_LOCUS8593</name>
</gene>
<keyword evidence="5 9" id="KW-1133">Transmembrane helix</keyword>
<dbReference type="GO" id="GO:0031902">
    <property type="term" value="C:late endosome membrane"/>
    <property type="evidence" value="ECO:0007669"/>
    <property type="project" value="TreeGrafter"/>
</dbReference>
<evidence type="ECO:0000256" key="9">
    <source>
        <dbReference type="SAM" id="Phobius"/>
    </source>
</evidence>
<evidence type="ECO:0000259" key="10">
    <source>
        <dbReference type="PROSITE" id="PS50192"/>
    </source>
</evidence>
<evidence type="ECO:0000256" key="6">
    <source>
        <dbReference type="ARBA" id="ARBA00023136"/>
    </source>
</evidence>
<evidence type="ECO:0000256" key="2">
    <source>
        <dbReference type="ARBA" id="ARBA00022448"/>
    </source>
</evidence>
<evidence type="ECO:0000256" key="1">
    <source>
        <dbReference type="ARBA" id="ARBA00004211"/>
    </source>
</evidence>
<dbReference type="SUPFAM" id="SSF58038">
    <property type="entry name" value="SNARE fusion complex"/>
    <property type="match status" value="1"/>
</dbReference>